<dbReference type="PANTHER" id="PTHR43712">
    <property type="entry name" value="PUTATIVE (AFU_ORTHOLOGUE AFUA_4G14580)-RELATED"/>
    <property type="match status" value="1"/>
</dbReference>
<dbReference type="InterPro" id="IPR029063">
    <property type="entry name" value="SAM-dependent_MTases_sf"/>
</dbReference>
<comment type="caution">
    <text evidence="6">The sequence shown here is derived from an EMBL/GenBank/DDBJ whole genome shotgun (WGS) entry which is preliminary data.</text>
</comment>
<dbReference type="InterPro" id="IPR036390">
    <property type="entry name" value="WH_DNA-bd_sf"/>
</dbReference>
<dbReference type="InterPro" id="IPR012967">
    <property type="entry name" value="COMT_dimerisation"/>
</dbReference>
<dbReference type="SUPFAM" id="SSF53335">
    <property type="entry name" value="S-adenosyl-L-methionine-dependent methyltransferases"/>
    <property type="match status" value="1"/>
</dbReference>
<keyword evidence="1 6" id="KW-0489">Methyltransferase</keyword>
<name>A0ABP6I7Y6_9ACTN</name>
<dbReference type="PIRSF" id="PIRSF005739">
    <property type="entry name" value="O-mtase"/>
    <property type="match status" value="1"/>
</dbReference>
<dbReference type="GO" id="GO:0008168">
    <property type="term" value="F:methyltransferase activity"/>
    <property type="evidence" value="ECO:0007669"/>
    <property type="project" value="UniProtKB-KW"/>
</dbReference>
<evidence type="ECO:0000313" key="6">
    <source>
        <dbReference type="EMBL" id="GAA2853716.1"/>
    </source>
</evidence>
<gene>
    <name evidence="6" type="ORF">GCM10010517_11570</name>
</gene>
<dbReference type="Pfam" id="PF00891">
    <property type="entry name" value="Methyltransf_2"/>
    <property type="match status" value="1"/>
</dbReference>
<keyword evidence="3" id="KW-0949">S-adenosyl-L-methionine</keyword>
<reference evidence="7" key="1">
    <citation type="journal article" date="2019" name="Int. J. Syst. Evol. Microbiol.">
        <title>The Global Catalogue of Microorganisms (GCM) 10K type strain sequencing project: providing services to taxonomists for standard genome sequencing and annotation.</title>
        <authorList>
            <consortium name="The Broad Institute Genomics Platform"/>
            <consortium name="The Broad Institute Genome Sequencing Center for Infectious Disease"/>
            <person name="Wu L."/>
            <person name="Ma J."/>
        </authorList>
    </citation>
    <scope>NUCLEOTIDE SEQUENCE [LARGE SCALE GENOMIC DNA]</scope>
    <source>
        <strain evidence="7">JCM 6242</strain>
    </source>
</reference>
<dbReference type="SUPFAM" id="SSF46785">
    <property type="entry name" value="Winged helix' DNA-binding domain"/>
    <property type="match status" value="1"/>
</dbReference>
<dbReference type="Gene3D" id="3.40.50.150">
    <property type="entry name" value="Vaccinia Virus protein VP39"/>
    <property type="match status" value="1"/>
</dbReference>
<dbReference type="GO" id="GO:0032259">
    <property type="term" value="P:methylation"/>
    <property type="evidence" value="ECO:0007669"/>
    <property type="project" value="UniProtKB-KW"/>
</dbReference>
<accession>A0ABP6I7Y6</accession>
<evidence type="ECO:0000256" key="3">
    <source>
        <dbReference type="ARBA" id="ARBA00022691"/>
    </source>
</evidence>
<dbReference type="CDD" id="cd02440">
    <property type="entry name" value="AdoMet_MTases"/>
    <property type="match status" value="1"/>
</dbReference>
<dbReference type="InterPro" id="IPR036388">
    <property type="entry name" value="WH-like_DNA-bd_sf"/>
</dbReference>
<feature type="domain" description="O-methyltransferase C-terminal" evidence="4">
    <location>
        <begin position="176"/>
        <end position="322"/>
    </location>
</feature>
<keyword evidence="2" id="KW-0808">Transferase</keyword>
<dbReference type="Gene3D" id="1.10.10.10">
    <property type="entry name" value="Winged helix-like DNA-binding domain superfamily/Winged helix DNA-binding domain"/>
    <property type="match status" value="1"/>
</dbReference>
<dbReference type="PANTHER" id="PTHR43712:SF2">
    <property type="entry name" value="O-METHYLTRANSFERASE CICE"/>
    <property type="match status" value="1"/>
</dbReference>
<dbReference type="Pfam" id="PF08100">
    <property type="entry name" value="Dimerisation"/>
    <property type="match status" value="1"/>
</dbReference>
<evidence type="ECO:0000259" key="4">
    <source>
        <dbReference type="Pfam" id="PF00891"/>
    </source>
</evidence>
<proteinExistence type="predicted"/>
<organism evidence="6 7">
    <name type="scientific">Streptosporangium fragile</name>
    <dbReference type="NCBI Taxonomy" id="46186"/>
    <lineage>
        <taxon>Bacteria</taxon>
        <taxon>Bacillati</taxon>
        <taxon>Actinomycetota</taxon>
        <taxon>Actinomycetes</taxon>
        <taxon>Streptosporangiales</taxon>
        <taxon>Streptosporangiaceae</taxon>
        <taxon>Streptosporangium</taxon>
    </lineage>
</organism>
<dbReference type="EMBL" id="BAAAVI010000006">
    <property type="protein sequence ID" value="GAA2853716.1"/>
    <property type="molecule type" value="Genomic_DNA"/>
</dbReference>
<evidence type="ECO:0000256" key="1">
    <source>
        <dbReference type="ARBA" id="ARBA00022603"/>
    </source>
</evidence>
<dbReference type="Proteomes" id="UP001500831">
    <property type="component" value="Unassembled WGS sequence"/>
</dbReference>
<dbReference type="InterPro" id="IPR001077">
    <property type="entry name" value="COMT_C"/>
</dbReference>
<evidence type="ECO:0000256" key="2">
    <source>
        <dbReference type="ARBA" id="ARBA00022679"/>
    </source>
</evidence>
<keyword evidence="7" id="KW-1185">Reference proteome</keyword>
<protein>
    <submittedName>
        <fullName evidence="6">Class I SAM-dependent methyltransferase</fullName>
    </submittedName>
</protein>
<dbReference type="RefSeq" id="WP_344968565.1">
    <property type="nucleotide sequence ID" value="NZ_BAAAVI010000006.1"/>
</dbReference>
<evidence type="ECO:0000259" key="5">
    <source>
        <dbReference type="Pfam" id="PF08100"/>
    </source>
</evidence>
<evidence type="ECO:0000313" key="7">
    <source>
        <dbReference type="Proteomes" id="UP001500831"/>
    </source>
</evidence>
<sequence>MNGHPLTPRALMSLLANGAKAMDVVETALELGVLDVLESAEVTVAELGTRLGLVPSRLYKMLDCLESLGFVRSRSTGDDPFLTRYTAVAGLREAALAVAGPDALERDRDRYPWRVLYGSLPEVLRGTLSIPADDFGWPPDETQLAGFERSMAAGLGPFIETFRSHTPRLFGASAFRLLDVGGGDGTLAAALLPCSPELRVDVFNLPAAEPLVERTRRDSGQEDRLGFVVGDFLRGPLPRGYDGMSLVRVLHDWPVSTARTLLRKVHEALKPGGRVMICEEFRTPERLAGQFFWSYFLMGVDACHSRLYDIEHYTRLLGETGFVEITVLPGPVEVILASRGGSRGEEAGDGPAT</sequence>
<feature type="domain" description="O-methyltransferase dimerisation" evidence="5">
    <location>
        <begin position="15"/>
        <end position="85"/>
    </location>
</feature>
<dbReference type="InterPro" id="IPR016461">
    <property type="entry name" value="COMT-like"/>
</dbReference>
<dbReference type="PROSITE" id="PS51683">
    <property type="entry name" value="SAM_OMT_II"/>
    <property type="match status" value="1"/>
</dbReference>